<gene>
    <name evidence="2" type="ORF">PUN28_004951</name>
</gene>
<evidence type="ECO:0000313" key="3">
    <source>
        <dbReference type="Proteomes" id="UP001430953"/>
    </source>
</evidence>
<protein>
    <submittedName>
        <fullName evidence="2">Uncharacterized protein</fullName>
    </submittedName>
</protein>
<dbReference type="Proteomes" id="UP001430953">
    <property type="component" value="Unassembled WGS sequence"/>
</dbReference>
<dbReference type="AlphaFoldDB" id="A0AAW2GFW2"/>
<name>A0AAW2GFW2_9HYME</name>
<sequence>MWVRPPCDLSVPGEYNPGKGPGRKRRVATGVSKKHSGVDRLFDAVECTRESWVFKVAQERRDFESINADG</sequence>
<proteinExistence type="predicted"/>
<feature type="region of interest" description="Disordered" evidence="1">
    <location>
        <begin position="1"/>
        <end position="31"/>
    </location>
</feature>
<dbReference type="EMBL" id="JADYXP020000004">
    <property type="protein sequence ID" value="KAL0126176.1"/>
    <property type="molecule type" value="Genomic_DNA"/>
</dbReference>
<evidence type="ECO:0000256" key="1">
    <source>
        <dbReference type="SAM" id="MobiDB-lite"/>
    </source>
</evidence>
<accession>A0AAW2GFW2</accession>
<keyword evidence="3" id="KW-1185">Reference proteome</keyword>
<reference evidence="2 3" key="1">
    <citation type="submission" date="2023-03" db="EMBL/GenBank/DDBJ databases">
        <title>High recombination rates correlate with genetic variation in Cardiocondyla obscurior ants.</title>
        <authorList>
            <person name="Errbii M."/>
        </authorList>
    </citation>
    <scope>NUCLEOTIDE SEQUENCE [LARGE SCALE GENOMIC DNA]</scope>
    <source>
        <strain evidence="2">Alpha-2009</strain>
        <tissue evidence="2">Whole body</tissue>
    </source>
</reference>
<feature type="compositionally biased region" description="Basic residues" evidence="1">
    <location>
        <begin position="21"/>
        <end position="31"/>
    </location>
</feature>
<comment type="caution">
    <text evidence="2">The sequence shown here is derived from an EMBL/GenBank/DDBJ whole genome shotgun (WGS) entry which is preliminary data.</text>
</comment>
<organism evidence="2 3">
    <name type="scientific">Cardiocondyla obscurior</name>
    <dbReference type="NCBI Taxonomy" id="286306"/>
    <lineage>
        <taxon>Eukaryota</taxon>
        <taxon>Metazoa</taxon>
        <taxon>Ecdysozoa</taxon>
        <taxon>Arthropoda</taxon>
        <taxon>Hexapoda</taxon>
        <taxon>Insecta</taxon>
        <taxon>Pterygota</taxon>
        <taxon>Neoptera</taxon>
        <taxon>Endopterygota</taxon>
        <taxon>Hymenoptera</taxon>
        <taxon>Apocrita</taxon>
        <taxon>Aculeata</taxon>
        <taxon>Formicoidea</taxon>
        <taxon>Formicidae</taxon>
        <taxon>Myrmicinae</taxon>
        <taxon>Cardiocondyla</taxon>
    </lineage>
</organism>
<evidence type="ECO:0000313" key="2">
    <source>
        <dbReference type="EMBL" id="KAL0126176.1"/>
    </source>
</evidence>